<feature type="domain" description="Amidohydrolase 3" evidence="4">
    <location>
        <begin position="49"/>
        <end position="462"/>
    </location>
</feature>
<dbReference type="SUPFAM" id="SSF51556">
    <property type="entry name" value="Metallo-dependent hydrolases"/>
    <property type="match status" value="1"/>
</dbReference>
<dbReference type="InterPro" id="IPR013108">
    <property type="entry name" value="Amidohydro_3"/>
</dbReference>
<dbReference type="SUPFAM" id="SSF51338">
    <property type="entry name" value="Composite domain of metallo-dependent hydrolases"/>
    <property type="match status" value="1"/>
</dbReference>
<dbReference type="OrthoDB" id="9767366at2"/>
<dbReference type="AlphaFoldDB" id="D7BFI4"/>
<dbReference type="CDD" id="cd01300">
    <property type="entry name" value="YtcJ_like"/>
    <property type="match status" value="1"/>
</dbReference>
<protein>
    <submittedName>
        <fullName evidence="6">Amidohydrolase 3</fullName>
    </submittedName>
</protein>
<dbReference type="InterPro" id="IPR033932">
    <property type="entry name" value="YtcJ-like"/>
</dbReference>
<dbReference type="Proteomes" id="UP000001916">
    <property type="component" value="Chromosome"/>
</dbReference>
<dbReference type="KEGG" id="msv:Mesil_1652"/>
<name>D7BFI4_ALLS1</name>
<dbReference type="Pfam" id="PF07969">
    <property type="entry name" value="Amidohydro_3"/>
    <property type="match status" value="1"/>
</dbReference>
<sequence length="477" mass="52366">MLILGEILTMTDPARAEAVYLEGGRIADVGAAEDLQARYPGAKRIRVQRVTPGLHDAHTHPLSWGQHLSMLNLSGLHDPREVAARVAERARELPPGSWIHGSGYLFEAYPDKTLLDQAAPQHPVFLLSRDFHSGWANSRALARAHITPTTPDPEGGVIVRDASGEPTGYLLERATGLMQALLPAPTVQELFLGLQDLARRGYTATHHMGWCPLAFAEELAQHERLPVRLWWAMDKDNWRGVEPGWRGESLEVAAVKFFADGALGSRTAWMSEPYPDGSLGMPLDDLAFILEEGKAALTAGFGLAVHAIGTRAVRGVLEVFRELAQHPLPRPLRMEHAQHVRDVDLPLFRGLPMALSMQPIHALEDAALVRYHQPGREHQAFRLRDLWNTGLPLAFGSDAPVAPPDVRGGLEAALHHPLCPAQSLSEAETLWAFTRGAALAAGWREHGQIRSQAPADLTLWEAEKPVGRVYQGGLELF</sequence>
<evidence type="ECO:0000256" key="2">
    <source>
        <dbReference type="ARBA" id="ARBA00022801"/>
    </source>
</evidence>
<organism evidence="6 7">
    <name type="scientific">Allomeiothermus silvanus (strain ATCC 700542 / DSM 9946 / NBRC 106475 / NCIMB 13440 / VI-R2)</name>
    <name type="common">Thermus silvanus</name>
    <dbReference type="NCBI Taxonomy" id="526227"/>
    <lineage>
        <taxon>Bacteria</taxon>
        <taxon>Thermotogati</taxon>
        <taxon>Deinococcota</taxon>
        <taxon>Deinococci</taxon>
        <taxon>Thermales</taxon>
        <taxon>Thermaceae</taxon>
        <taxon>Allomeiothermus</taxon>
    </lineage>
</organism>
<dbReference type="PANTHER" id="PTHR22642">
    <property type="entry name" value="IMIDAZOLONEPROPIONASE"/>
    <property type="match status" value="1"/>
</dbReference>
<gene>
    <name evidence="6" type="ordered locus">Mesil_1652</name>
</gene>
<dbReference type="Gene3D" id="2.30.40.10">
    <property type="entry name" value="Urease, subunit C, domain 1"/>
    <property type="match status" value="1"/>
</dbReference>
<dbReference type="STRING" id="526227.Mesil_1652"/>
<evidence type="ECO:0000259" key="4">
    <source>
        <dbReference type="Pfam" id="PF07969"/>
    </source>
</evidence>
<dbReference type="RefSeq" id="WP_013158099.1">
    <property type="nucleotide sequence ID" value="NC_014212.1"/>
</dbReference>
<reference evidence="6 7" key="1">
    <citation type="journal article" date="2010" name="Stand. Genomic Sci.">
        <title>Complete genome sequence of Meiothermus silvanus type strain (VI-R2).</title>
        <authorList>
            <person name="Sikorski J."/>
            <person name="Tindall B.J."/>
            <person name="Lowry S."/>
            <person name="Lucas S."/>
            <person name="Nolan M."/>
            <person name="Copeland A."/>
            <person name="Glavina Del Rio T."/>
            <person name="Tice H."/>
            <person name="Cheng J.F."/>
            <person name="Han C."/>
            <person name="Pitluck S."/>
            <person name="Liolios K."/>
            <person name="Ivanova N."/>
            <person name="Mavromatis K."/>
            <person name="Mikhailova N."/>
            <person name="Pati A."/>
            <person name="Goodwin L."/>
            <person name="Chen A."/>
            <person name="Palaniappan K."/>
            <person name="Land M."/>
            <person name="Hauser L."/>
            <person name="Chang Y.J."/>
            <person name="Jeffries C.D."/>
            <person name="Rohde M."/>
            <person name="Goker M."/>
            <person name="Woyke T."/>
            <person name="Bristow J."/>
            <person name="Eisen J.A."/>
            <person name="Markowitz V."/>
            <person name="Hugenholtz P."/>
            <person name="Kyrpides N.C."/>
            <person name="Klenk H.P."/>
            <person name="Lapidus A."/>
        </authorList>
    </citation>
    <scope>NUCLEOTIDE SEQUENCE [LARGE SCALE GENOMIC DNA]</scope>
    <source>
        <strain evidence="7">ATCC 700542 / DSM 9946 / VI-R2</strain>
    </source>
</reference>
<dbReference type="InterPro" id="IPR032466">
    <property type="entry name" value="Metal_Hydrolase"/>
</dbReference>
<keyword evidence="3" id="KW-0862">Zinc</keyword>
<dbReference type="GO" id="GO:0016810">
    <property type="term" value="F:hydrolase activity, acting on carbon-nitrogen (but not peptide) bonds"/>
    <property type="evidence" value="ECO:0007669"/>
    <property type="project" value="InterPro"/>
</dbReference>
<dbReference type="GO" id="GO:0046872">
    <property type="term" value="F:metal ion binding"/>
    <property type="evidence" value="ECO:0007669"/>
    <property type="project" value="UniProtKB-KW"/>
</dbReference>
<dbReference type="InterPro" id="IPR011059">
    <property type="entry name" value="Metal-dep_hydrolase_composite"/>
</dbReference>
<dbReference type="eggNOG" id="COG1574">
    <property type="taxonomic scope" value="Bacteria"/>
</dbReference>
<dbReference type="HOGENOM" id="CLU_009942_6_1_0"/>
<dbReference type="EMBL" id="CP002042">
    <property type="protein sequence ID" value="ADH63537.1"/>
    <property type="molecule type" value="Genomic_DNA"/>
</dbReference>
<feature type="domain" description="Aminodeoxyfutalosine deaminase/Imidazolonepropionase-like composite" evidence="5">
    <location>
        <begin position="18"/>
        <end position="42"/>
    </location>
</feature>
<keyword evidence="1" id="KW-0479">Metal-binding</keyword>
<keyword evidence="7" id="KW-1185">Reference proteome</keyword>
<keyword evidence="2" id="KW-0378">Hydrolase</keyword>
<accession>D7BFI4</accession>
<evidence type="ECO:0000256" key="1">
    <source>
        <dbReference type="ARBA" id="ARBA00022723"/>
    </source>
</evidence>
<dbReference type="Pfam" id="PF22039">
    <property type="entry name" value="HUTI_composite_bact"/>
    <property type="match status" value="1"/>
</dbReference>
<evidence type="ECO:0000313" key="6">
    <source>
        <dbReference type="EMBL" id="ADH63537.1"/>
    </source>
</evidence>
<proteinExistence type="predicted"/>
<dbReference type="PANTHER" id="PTHR22642:SF2">
    <property type="entry name" value="PROTEIN LONG AFTER FAR-RED 3"/>
    <property type="match status" value="1"/>
</dbReference>
<dbReference type="InterPro" id="IPR054418">
    <property type="entry name" value="MQNX/HUTI_composite_N"/>
</dbReference>
<evidence type="ECO:0000313" key="7">
    <source>
        <dbReference type="Proteomes" id="UP000001916"/>
    </source>
</evidence>
<dbReference type="Gene3D" id="3.10.310.70">
    <property type="match status" value="1"/>
</dbReference>
<evidence type="ECO:0000259" key="5">
    <source>
        <dbReference type="Pfam" id="PF22039"/>
    </source>
</evidence>
<dbReference type="Gene3D" id="3.20.20.140">
    <property type="entry name" value="Metal-dependent hydrolases"/>
    <property type="match status" value="1"/>
</dbReference>
<evidence type="ECO:0000256" key="3">
    <source>
        <dbReference type="ARBA" id="ARBA00022833"/>
    </source>
</evidence>